<name>A0AA37QA54_9BACT</name>
<keyword evidence="1" id="KW-0998">Cell outer membrane</keyword>
<feature type="chain" id="PRO_5041397037" description="TonB-dependent receptor plug domain-containing protein" evidence="2">
    <location>
        <begin position="20"/>
        <end position="259"/>
    </location>
</feature>
<keyword evidence="5" id="KW-1185">Reference proteome</keyword>
<dbReference type="Pfam" id="PF07715">
    <property type="entry name" value="Plug"/>
    <property type="match status" value="1"/>
</dbReference>
<dbReference type="SUPFAM" id="SSF56935">
    <property type="entry name" value="Porins"/>
    <property type="match status" value="1"/>
</dbReference>
<gene>
    <name evidence="4" type="ORF">rosag_30500</name>
</gene>
<evidence type="ECO:0000256" key="1">
    <source>
        <dbReference type="PROSITE-ProRule" id="PRU01360"/>
    </source>
</evidence>
<sequence>MATLAMLATLLLAPSAARAQQGVIRGRVVTPDATGRPVGAAEVVLPGLERTVRSGEDGAFQVDSVPAGTHEVVARKLGFEPVTRRVTLAAGDTVTLVLALPVRVQALAQVDVRDRAAAPAVRAFERERAIANGGAFISDSLLAKNQHSPMSNVLRRIPGATIVRVPSNSGGYNALGSSRGRQSLRGSKYCFYQIYVDGQRYFAPTSANIEPPPDVDEFKVADYEAIEVYRGAAQTPSQYGGTGAPCGTILFWSRTRVAR</sequence>
<dbReference type="PROSITE" id="PS52016">
    <property type="entry name" value="TONB_DEPENDENT_REC_3"/>
    <property type="match status" value="1"/>
</dbReference>
<keyword evidence="1" id="KW-1134">Transmembrane beta strand</keyword>
<feature type="signal peptide" evidence="2">
    <location>
        <begin position="1"/>
        <end position="19"/>
    </location>
</feature>
<keyword evidence="1" id="KW-0813">Transport</keyword>
<comment type="subcellular location">
    <subcellularLocation>
        <location evidence="1">Cell outer membrane</location>
        <topology evidence="1">Multi-pass membrane protein</topology>
    </subcellularLocation>
</comment>
<dbReference type="Pfam" id="PF13620">
    <property type="entry name" value="CarboxypepD_reg"/>
    <property type="match status" value="1"/>
</dbReference>
<keyword evidence="1" id="KW-0472">Membrane</keyword>
<dbReference type="SUPFAM" id="SSF49452">
    <property type="entry name" value="Starch-binding domain-like"/>
    <property type="match status" value="1"/>
</dbReference>
<comment type="caution">
    <text evidence="4">The sequence shown here is derived from an EMBL/GenBank/DDBJ whole genome shotgun (WGS) entry which is preliminary data.</text>
</comment>
<reference evidence="4" key="1">
    <citation type="submission" date="2022-08" db="EMBL/GenBank/DDBJ databases">
        <title>Draft genome sequencing of Roseisolibacter agri AW1220.</title>
        <authorList>
            <person name="Tobiishi Y."/>
            <person name="Tonouchi A."/>
        </authorList>
    </citation>
    <scope>NUCLEOTIDE SEQUENCE</scope>
    <source>
        <strain evidence="4">AW1220</strain>
    </source>
</reference>
<dbReference type="AlphaFoldDB" id="A0AA37QA54"/>
<dbReference type="Gene3D" id="2.170.130.10">
    <property type="entry name" value="TonB-dependent receptor, plug domain"/>
    <property type="match status" value="1"/>
</dbReference>
<evidence type="ECO:0000256" key="2">
    <source>
        <dbReference type="SAM" id="SignalP"/>
    </source>
</evidence>
<dbReference type="EMBL" id="BRXS01000004">
    <property type="protein sequence ID" value="GLC26537.1"/>
    <property type="molecule type" value="Genomic_DNA"/>
</dbReference>
<comment type="similarity">
    <text evidence="1">Belongs to the TonB-dependent receptor family.</text>
</comment>
<evidence type="ECO:0000259" key="3">
    <source>
        <dbReference type="Pfam" id="PF07715"/>
    </source>
</evidence>
<dbReference type="InterPro" id="IPR037066">
    <property type="entry name" value="Plug_dom_sf"/>
</dbReference>
<accession>A0AA37QA54</accession>
<evidence type="ECO:0000313" key="4">
    <source>
        <dbReference type="EMBL" id="GLC26537.1"/>
    </source>
</evidence>
<proteinExistence type="inferred from homology"/>
<organism evidence="4 5">
    <name type="scientific">Roseisolibacter agri</name>
    <dbReference type="NCBI Taxonomy" id="2014610"/>
    <lineage>
        <taxon>Bacteria</taxon>
        <taxon>Pseudomonadati</taxon>
        <taxon>Gemmatimonadota</taxon>
        <taxon>Gemmatimonadia</taxon>
        <taxon>Gemmatimonadales</taxon>
        <taxon>Gemmatimonadaceae</taxon>
        <taxon>Roseisolibacter</taxon>
    </lineage>
</organism>
<dbReference type="InterPro" id="IPR013784">
    <property type="entry name" value="Carb-bd-like_fold"/>
</dbReference>
<dbReference type="GO" id="GO:0009279">
    <property type="term" value="C:cell outer membrane"/>
    <property type="evidence" value="ECO:0007669"/>
    <property type="project" value="UniProtKB-SubCell"/>
</dbReference>
<protein>
    <recommendedName>
        <fullName evidence="3">TonB-dependent receptor plug domain-containing protein</fullName>
    </recommendedName>
</protein>
<dbReference type="InterPro" id="IPR012910">
    <property type="entry name" value="Plug_dom"/>
</dbReference>
<keyword evidence="1" id="KW-0812">Transmembrane</keyword>
<feature type="domain" description="TonB-dependent receptor plug" evidence="3">
    <location>
        <begin position="137"/>
        <end position="241"/>
    </location>
</feature>
<evidence type="ECO:0000313" key="5">
    <source>
        <dbReference type="Proteomes" id="UP001161325"/>
    </source>
</evidence>
<keyword evidence="2" id="KW-0732">Signal</keyword>
<dbReference type="InterPro" id="IPR039426">
    <property type="entry name" value="TonB-dep_rcpt-like"/>
</dbReference>
<dbReference type="Proteomes" id="UP001161325">
    <property type="component" value="Unassembled WGS sequence"/>
</dbReference>
<dbReference type="Gene3D" id="2.60.40.1120">
    <property type="entry name" value="Carboxypeptidase-like, regulatory domain"/>
    <property type="match status" value="1"/>
</dbReference>
<dbReference type="GO" id="GO:0030246">
    <property type="term" value="F:carbohydrate binding"/>
    <property type="evidence" value="ECO:0007669"/>
    <property type="project" value="InterPro"/>
</dbReference>